<comment type="pathway">
    <text evidence="5 6">Purine metabolism; IMP biosynthesis via de novo pathway; 5-amino-1-(5-phospho-D-ribosyl)imidazole-4-carboxylate from 5-amino-1-(5-phospho-D-ribosyl)imidazole (N5-CAIR route): step 1/2.</text>
</comment>
<keyword evidence="9" id="KW-1185">Reference proteome</keyword>
<dbReference type="EMBL" id="HE663493">
    <property type="protein sequence ID" value="CCG07623.1"/>
    <property type="molecule type" value="Genomic_DNA"/>
</dbReference>
<feature type="domain" description="ATP-grasp" evidence="7">
    <location>
        <begin position="125"/>
        <end position="311"/>
    </location>
</feature>
<dbReference type="GO" id="GO:0005524">
    <property type="term" value="F:ATP binding"/>
    <property type="evidence" value="ECO:0007669"/>
    <property type="project" value="UniProtKB-UniRule"/>
</dbReference>
<dbReference type="InterPro" id="IPR016185">
    <property type="entry name" value="PreATP-grasp_dom_sf"/>
</dbReference>
<gene>
    <name evidence="5 6" type="primary">purK</name>
    <name evidence="8" type="ORF">RSPPHO_00997</name>
</gene>
<keyword evidence="4 5" id="KW-0067">ATP-binding</keyword>
<dbReference type="InterPro" id="IPR040686">
    <property type="entry name" value="PurK_C"/>
</dbReference>
<dbReference type="Pfam" id="PF22660">
    <property type="entry name" value="RS_preATP-grasp-like"/>
    <property type="match status" value="1"/>
</dbReference>
<evidence type="ECO:0000259" key="7">
    <source>
        <dbReference type="PROSITE" id="PS50975"/>
    </source>
</evidence>
<evidence type="ECO:0000256" key="6">
    <source>
        <dbReference type="RuleBase" id="RU361200"/>
    </source>
</evidence>
<evidence type="ECO:0000313" key="8">
    <source>
        <dbReference type="EMBL" id="CCG07623.1"/>
    </source>
</evidence>
<dbReference type="GO" id="GO:0005829">
    <property type="term" value="C:cytosol"/>
    <property type="evidence" value="ECO:0007669"/>
    <property type="project" value="TreeGrafter"/>
</dbReference>
<keyword evidence="3 5" id="KW-0658">Purine biosynthesis</keyword>
<dbReference type="SUPFAM" id="SSF56059">
    <property type="entry name" value="Glutathione synthetase ATP-binding domain-like"/>
    <property type="match status" value="1"/>
</dbReference>
<dbReference type="PANTHER" id="PTHR11609:SF5">
    <property type="entry name" value="PHOSPHORIBOSYLAMINOIMIDAZOLE CARBOXYLASE"/>
    <property type="match status" value="1"/>
</dbReference>
<dbReference type="NCBIfam" id="NF004679">
    <property type="entry name" value="PRK06019.1-5"/>
    <property type="match status" value="1"/>
</dbReference>
<dbReference type="NCBIfam" id="TIGR01161">
    <property type="entry name" value="purK"/>
    <property type="match status" value="1"/>
</dbReference>
<dbReference type="GO" id="GO:0034028">
    <property type="term" value="F:5-(carboxyamino)imidazole ribonucleotide synthase activity"/>
    <property type="evidence" value="ECO:0007669"/>
    <property type="project" value="UniProtKB-UniRule"/>
</dbReference>
<proteinExistence type="inferred from homology"/>
<dbReference type="SUPFAM" id="SSF51246">
    <property type="entry name" value="Rudiment single hybrid motif"/>
    <property type="match status" value="1"/>
</dbReference>
<dbReference type="Proteomes" id="UP000033220">
    <property type="component" value="Chromosome DSM 122"/>
</dbReference>
<dbReference type="NCBIfam" id="NF004676">
    <property type="entry name" value="PRK06019.1-2"/>
    <property type="match status" value="1"/>
</dbReference>
<dbReference type="PROSITE" id="PS50975">
    <property type="entry name" value="ATP_GRASP"/>
    <property type="match status" value="1"/>
</dbReference>
<dbReference type="PANTHER" id="PTHR11609">
    <property type="entry name" value="PURINE BIOSYNTHESIS PROTEIN 6/7, PUR6/7"/>
    <property type="match status" value="1"/>
</dbReference>
<feature type="binding site" evidence="5">
    <location>
        <begin position="166"/>
        <end position="172"/>
    </location>
    <ligand>
        <name>ATP</name>
        <dbReference type="ChEBI" id="CHEBI:30616"/>
    </ligand>
</feature>
<dbReference type="NCBIfam" id="NF004675">
    <property type="entry name" value="PRK06019.1-1"/>
    <property type="match status" value="1"/>
</dbReference>
<dbReference type="Gene3D" id="3.30.1490.20">
    <property type="entry name" value="ATP-grasp fold, A domain"/>
    <property type="match status" value="1"/>
</dbReference>
<dbReference type="FunFam" id="3.30.1490.20:FF:000015">
    <property type="entry name" value="N5-carboxyaminoimidazole ribonucleotide synthase"/>
    <property type="match status" value="1"/>
</dbReference>
<dbReference type="InterPro" id="IPR054350">
    <property type="entry name" value="PurT/PurK_preATP-grasp"/>
</dbReference>
<evidence type="ECO:0000256" key="4">
    <source>
        <dbReference type="ARBA" id="ARBA00022840"/>
    </source>
</evidence>
<reference evidence="8 9" key="1">
    <citation type="submission" date="2012-02" db="EMBL/GenBank/DDBJ databases">
        <title>Shotgun genome sequence of Phaeospirillum photometricum DSM 122.</title>
        <authorList>
            <person name="Duquesne K."/>
            <person name="Sturgis J."/>
        </authorList>
    </citation>
    <scope>NUCLEOTIDE SEQUENCE [LARGE SCALE GENOMIC DNA]</scope>
    <source>
        <strain evidence="9">DSM122</strain>
    </source>
</reference>
<comment type="function">
    <text evidence="5">Catalyzes the ATP-dependent conversion of 5-aminoimidazole ribonucleotide (AIR) and HCO(3)(-) to N5-carboxyaminoimidazole ribonucleotide (N5-CAIR).</text>
</comment>
<protein>
    <recommendedName>
        <fullName evidence="5 6">N5-carboxyaminoimidazole ribonucleotide synthase</fullName>
        <shortName evidence="5 6">N5-CAIR synthase</shortName>
        <ecNumber evidence="5 6">6.3.4.18</ecNumber>
    </recommendedName>
    <alternativeName>
        <fullName evidence="5 6">5-(carboxyamino)imidazole ribonucleotide synthetase</fullName>
    </alternativeName>
</protein>
<evidence type="ECO:0000256" key="5">
    <source>
        <dbReference type="HAMAP-Rule" id="MF_01928"/>
    </source>
</evidence>
<dbReference type="InterPro" id="IPR003135">
    <property type="entry name" value="ATP-grasp_carboxylate-amine"/>
</dbReference>
<dbReference type="FunFam" id="3.40.50.20:FF:000016">
    <property type="entry name" value="N5-carboxyaminoimidazole ribonucleotide synthase"/>
    <property type="match status" value="1"/>
</dbReference>
<keyword evidence="8" id="KW-0456">Lyase</keyword>
<dbReference type="PATRIC" id="fig|1150469.3.peg.1136"/>
<dbReference type="KEGG" id="rpm:RSPPHO_00997"/>
<dbReference type="InterPro" id="IPR011761">
    <property type="entry name" value="ATP-grasp"/>
</dbReference>
<keyword evidence="1 5" id="KW-0436">Ligase</keyword>
<dbReference type="Gene3D" id="3.30.470.20">
    <property type="entry name" value="ATP-grasp fold, B domain"/>
    <property type="match status" value="1"/>
</dbReference>
<comment type="function">
    <text evidence="6">Catalyzes the ATP-dependent conversion of 5-aminoimidazole ribonucleotide (AIR) and HCO(3)- to N5-carboxyaminoimidazole ribonucleotide (N5-CAIR).</text>
</comment>
<evidence type="ECO:0000256" key="2">
    <source>
        <dbReference type="ARBA" id="ARBA00022741"/>
    </source>
</evidence>
<comment type="subunit">
    <text evidence="5 6">Homodimer.</text>
</comment>
<keyword evidence="2 5" id="KW-0547">Nucleotide-binding</keyword>
<dbReference type="Pfam" id="PF02222">
    <property type="entry name" value="ATP-grasp"/>
    <property type="match status" value="1"/>
</dbReference>
<dbReference type="EC" id="6.3.4.18" evidence="5 6"/>
<dbReference type="GO" id="GO:0006189">
    <property type="term" value="P:'de novo' IMP biosynthetic process"/>
    <property type="evidence" value="ECO:0007669"/>
    <property type="project" value="UniProtKB-UniRule"/>
</dbReference>
<feature type="binding site" evidence="5">
    <location>
        <position position="227"/>
    </location>
    <ligand>
        <name>ATP</name>
        <dbReference type="ChEBI" id="CHEBI:30616"/>
    </ligand>
</feature>
<accession>H6SRU4</accession>
<dbReference type="AlphaFoldDB" id="H6SRU4"/>
<feature type="binding site" evidence="5">
    <location>
        <begin position="281"/>
        <end position="282"/>
    </location>
    <ligand>
        <name>ATP</name>
        <dbReference type="ChEBI" id="CHEBI:30616"/>
    </ligand>
</feature>
<dbReference type="HAMAP" id="MF_01928">
    <property type="entry name" value="PurK"/>
    <property type="match status" value="1"/>
</dbReference>
<evidence type="ECO:0000313" key="9">
    <source>
        <dbReference type="Proteomes" id="UP000033220"/>
    </source>
</evidence>
<comment type="catalytic activity">
    <reaction evidence="5 6">
        <text>5-amino-1-(5-phospho-beta-D-ribosyl)imidazole + hydrogencarbonate + ATP = 5-carboxyamino-1-(5-phospho-D-ribosyl)imidazole + ADP + phosphate + 2 H(+)</text>
        <dbReference type="Rhea" id="RHEA:19317"/>
        <dbReference type="ChEBI" id="CHEBI:15378"/>
        <dbReference type="ChEBI" id="CHEBI:17544"/>
        <dbReference type="ChEBI" id="CHEBI:30616"/>
        <dbReference type="ChEBI" id="CHEBI:43474"/>
        <dbReference type="ChEBI" id="CHEBI:58730"/>
        <dbReference type="ChEBI" id="CHEBI:137981"/>
        <dbReference type="ChEBI" id="CHEBI:456216"/>
        <dbReference type="EC" id="6.3.4.18"/>
    </reaction>
</comment>
<organism evidence="8 9">
    <name type="scientific">Pararhodospirillum photometricum DSM 122</name>
    <dbReference type="NCBI Taxonomy" id="1150469"/>
    <lineage>
        <taxon>Bacteria</taxon>
        <taxon>Pseudomonadati</taxon>
        <taxon>Pseudomonadota</taxon>
        <taxon>Alphaproteobacteria</taxon>
        <taxon>Rhodospirillales</taxon>
        <taxon>Rhodospirillaceae</taxon>
        <taxon>Pararhodospirillum</taxon>
    </lineage>
</organism>
<dbReference type="Pfam" id="PF17769">
    <property type="entry name" value="PurK_C"/>
    <property type="match status" value="1"/>
</dbReference>
<dbReference type="STRING" id="1150469.RSPPHO_00997"/>
<name>H6SRU4_PARPM</name>
<feature type="binding site" evidence="5">
    <location>
        <position position="121"/>
    </location>
    <ligand>
        <name>ATP</name>
        <dbReference type="ChEBI" id="CHEBI:30616"/>
    </ligand>
</feature>
<feature type="binding site" evidence="5">
    <location>
        <position position="161"/>
    </location>
    <ligand>
        <name>ATP</name>
        <dbReference type="ChEBI" id="CHEBI:30616"/>
    </ligand>
</feature>
<dbReference type="SUPFAM" id="SSF52440">
    <property type="entry name" value="PreATP-grasp domain"/>
    <property type="match status" value="1"/>
</dbReference>
<evidence type="ECO:0000256" key="3">
    <source>
        <dbReference type="ARBA" id="ARBA00022755"/>
    </source>
</evidence>
<dbReference type="InterPro" id="IPR013815">
    <property type="entry name" value="ATP_grasp_subdomain_1"/>
</dbReference>
<dbReference type="Gene3D" id="3.40.50.20">
    <property type="match status" value="1"/>
</dbReference>
<sequence>MSVMTAHASEGREAGSAMIGPGGWIGILGGGQLGRMTALAAARLGLRCHIYTPEAEGPAGQVASRVTVAPYEDLDALARWADSVDVITFEFENVPAASLASLAGRRPLRPGPRALEIAQDRISEKSFFADLGIPTAPWVPVHGADDLRHGLAHLGGPALLKTARLGYDGKGQLRLDPTSDPEDAWRSLGQVPAVLEGLVSFSREVSVIVARGLDGAVACFDPTENVHRNGILHTSTVPAALSEDEAEAACRVAIRAAQALDLVGLLAVEMFLTMDGQIIANEMAPRPHNSGHWTMDACHTDQFEQLVRAVCGLPLGDPGRFRPLRMLNLIGDDVLDWVSHLARPGARLHLYGKHESRPGRKMGHVNFPPTP</sequence>
<dbReference type="InterPro" id="IPR005875">
    <property type="entry name" value="PurK"/>
</dbReference>
<evidence type="ECO:0000256" key="1">
    <source>
        <dbReference type="ARBA" id="ARBA00022598"/>
    </source>
</evidence>
<dbReference type="eggNOG" id="COG0026">
    <property type="taxonomic scope" value="Bacteria"/>
</dbReference>
<dbReference type="HOGENOM" id="CLU_011534_0_1_5"/>
<dbReference type="InterPro" id="IPR011054">
    <property type="entry name" value="Rudment_hybrid_motif"/>
</dbReference>
<comment type="similarity">
    <text evidence="5 6">Belongs to the PurK/PurT family.</text>
</comment>
<dbReference type="UniPathway" id="UPA00074">
    <property type="reaction ID" value="UER00942"/>
</dbReference>
<dbReference type="FunFam" id="3.30.470.20:FF:000029">
    <property type="entry name" value="N5-carboxyaminoimidazole ribonucleotide synthase"/>
    <property type="match status" value="1"/>
</dbReference>
<feature type="binding site" evidence="5">
    <location>
        <position position="204"/>
    </location>
    <ligand>
        <name>ATP</name>
        <dbReference type="ChEBI" id="CHEBI:30616"/>
    </ligand>
</feature>
<dbReference type="GO" id="GO:0046872">
    <property type="term" value="F:metal ion binding"/>
    <property type="evidence" value="ECO:0007669"/>
    <property type="project" value="InterPro"/>
</dbReference>
<feature type="binding site" evidence="5">
    <location>
        <begin position="196"/>
        <end position="199"/>
    </location>
    <ligand>
        <name>ATP</name>
        <dbReference type="ChEBI" id="CHEBI:30616"/>
    </ligand>
</feature>
<dbReference type="GO" id="GO:0004638">
    <property type="term" value="F:phosphoribosylaminoimidazole carboxylase activity"/>
    <property type="evidence" value="ECO:0007669"/>
    <property type="project" value="InterPro"/>
</dbReference>